<name>A0AA40K1J1_9PEZI</name>
<keyword evidence="2" id="KW-1185">Reference proteome</keyword>
<organism evidence="1 2">
    <name type="scientific">Schizothecium vesticola</name>
    <dbReference type="NCBI Taxonomy" id="314040"/>
    <lineage>
        <taxon>Eukaryota</taxon>
        <taxon>Fungi</taxon>
        <taxon>Dikarya</taxon>
        <taxon>Ascomycota</taxon>
        <taxon>Pezizomycotina</taxon>
        <taxon>Sordariomycetes</taxon>
        <taxon>Sordariomycetidae</taxon>
        <taxon>Sordariales</taxon>
        <taxon>Schizotheciaceae</taxon>
        <taxon>Schizothecium</taxon>
    </lineage>
</organism>
<proteinExistence type="predicted"/>
<reference evidence="1" key="1">
    <citation type="submission" date="2023-06" db="EMBL/GenBank/DDBJ databases">
        <title>Genome-scale phylogeny and comparative genomics of the fungal order Sordariales.</title>
        <authorList>
            <consortium name="Lawrence Berkeley National Laboratory"/>
            <person name="Hensen N."/>
            <person name="Bonometti L."/>
            <person name="Westerberg I."/>
            <person name="Brannstrom I.O."/>
            <person name="Guillou S."/>
            <person name="Cros-Aarteil S."/>
            <person name="Calhoun S."/>
            <person name="Haridas S."/>
            <person name="Kuo A."/>
            <person name="Mondo S."/>
            <person name="Pangilinan J."/>
            <person name="Riley R."/>
            <person name="LaButti K."/>
            <person name="Andreopoulos B."/>
            <person name="Lipzen A."/>
            <person name="Chen C."/>
            <person name="Yanf M."/>
            <person name="Daum C."/>
            <person name="Ng V."/>
            <person name="Clum A."/>
            <person name="Steindorff A."/>
            <person name="Ohm R."/>
            <person name="Martin F."/>
            <person name="Silar P."/>
            <person name="Natvig D."/>
            <person name="Lalanne C."/>
            <person name="Gautier V."/>
            <person name="Ament-velasquez S.L."/>
            <person name="Kruys A."/>
            <person name="Hutchinson M.I."/>
            <person name="Powell A.J."/>
            <person name="Barry K."/>
            <person name="Miller A.N."/>
            <person name="Grigoriev I.V."/>
            <person name="Debuchy R."/>
            <person name="Gladieux P."/>
            <person name="Thoren M.H."/>
            <person name="Johannesson H."/>
        </authorList>
    </citation>
    <scope>NUCLEOTIDE SEQUENCE</scope>
    <source>
        <strain evidence="1">SMH3187-1</strain>
    </source>
</reference>
<protein>
    <submittedName>
        <fullName evidence="1">Uncharacterized protein</fullName>
    </submittedName>
</protein>
<evidence type="ECO:0000313" key="1">
    <source>
        <dbReference type="EMBL" id="KAK0742619.1"/>
    </source>
</evidence>
<accession>A0AA40K1J1</accession>
<dbReference type="Proteomes" id="UP001172155">
    <property type="component" value="Unassembled WGS sequence"/>
</dbReference>
<dbReference type="AlphaFoldDB" id="A0AA40K1J1"/>
<dbReference type="EMBL" id="JAUKUD010000005">
    <property type="protein sequence ID" value="KAK0742619.1"/>
    <property type="molecule type" value="Genomic_DNA"/>
</dbReference>
<gene>
    <name evidence="1" type="ORF">B0T18DRAFT_167421</name>
</gene>
<comment type="caution">
    <text evidence="1">The sequence shown here is derived from an EMBL/GenBank/DDBJ whole genome shotgun (WGS) entry which is preliminary data.</text>
</comment>
<evidence type="ECO:0000313" key="2">
    <source>
        <dbReference type="Proteomes" id="UP001172155"/>
    </source>
</evidence>
<sequence length="124" mass="13698">MQHRRHCRRWLPSACWRNMTARDFEQREQQALKNSWVTASPAKLNLFGAGPPPAVRYDAGRNLSALAPLSANGHPSVPKALRWVPTVVRRGALCFRPPGKPCTLASATPKTCCPRRAGALPSQF</sequence>